<dbReference type="GO" id="GO:0005794">
    <property type="term" value="C:Golgi apparatus"/>
    <property type="evidence" value="ECO:0007669"/>
    <property type="project" value="TreeGrafter"/>
</dbReference>
<dbReference type="GO" id="GO:0005524">
    <property type="term" value="F:ATP binding"/>
    <property type="evidence" value="ECO:0007669"/>
    <property type="project" value="UniProtKB-UniRule"/>
</dbReference>
<gene>
    <name evidence="11" type="ORF">DM01DRAFT_1408720</name>
</gene>
<dbReference type="PROSITE" id="PS50011">
    <property type="entry name" value="PROTEIN_KINASE_DOM"/>
    <property type="match status" value="1"/>
</dbReference>
<evidence type="ECO:0000313" key="12">
    <source>
        <dbReference type="Proteomes" id="UP000242146"/>
    </source>
</evidence>
<dbReference type="SMART" id="SM00220">
    <property type="entry name" value="S_TKc"/>
    <property type="match status" value="1"/>
</dbReference>
<keyword evidence="5 11" id="KW-0418">Kinase</keyword>
<feature type="binding site" evidence="9">
    <location>
        <position position="62"/>
    </location>
    <ligand>
        <name>ATP</name>
        <dbReference type="ChEBI" id="CHEBI:30616"/>
    </ligand>
</feature>
<evidence type="ECO:0000256" key="6">
    <source>
        <dbReference type="ARBA" id="ARBA00022840"/>
    </source>
</evidence>
<keyword evidence="3" id="KW-0808">Transferase</keyword>
<evidence type="ECO:0000259" key="10">
    <source>
        <dbReference type="PROSITE" id="PS50011"/>
    </source>
</evidence>
<dbReference type="AlphaFoldDB" id="A0A1X2GDB9"/>
<evidence type="ECO:0000256" key="9">
    <source>
        <dbReference type="PROSITE-ProRule" id="PRU10141"/>
    </source>
</evidence>
<feature type="domain" description="Protein kinase" evidence="10">
    <location>
        <begin position="34"/>
        <end position="320"/>
    </location>
</feature>
<dbReference type="PANTHER" id="PTHR45998:SF2">
    <property type="entry name" value="SERINE_THREONINE-PROTEIN KINASE 16"/>
    <property type="match status" value="1"/>
</dbReference>
<evidence type="ECO:0000256" key="4">
    <source>
        <dbReference type="ARBA" id="ARBA00022741"/>
    </source>
</evidence>
<dbReference type="GO" id="GO:0004674">
    <property type="term" value="F:protein serine/threonine kinase activity"/>
    <property type="evidence" value="ECO:0007669"/>
    <property type="project" value="UniProtKB-KW"/>
</dbReference>
<sequence>MASFFSSFKESVHSALDQYIKPTSKIFQFEDKQLYCKELLGQGGFSHVYLAEDTDHQLYAVKEMQCKMKEQFIIAKQEIYALRLFVHDHIVPLEHAAITDDAKGGKLVWLAMPYYERGTLQDLLEAYHMNDQHFKERQILRLILDISRALETMHNYHPPDQNQPVPWAHNDIKPGNIVIADNGKPLLMDFGSAAPAILSISSKQEATQRQDRAEEHSSMPYRSPELMHVQETSTLDAKVDVWSLGCTMFAMAYGASPFEYMLDRQGGGSLSLAVLNGKFLFPPMPSYSDSFKELVSWMITVNAAQRPTSSEVRMRLESMLHKTNQVET</sequence>
<proteinExistence type="predicted"/>
<keyword evidence="2 11" id="KW-0723">Serine/threonine-protein kinase</keyword>
<dbReference type="InterPro" id="IPR052239">
    <property type="entry name" value="Ser/Thr-specific_kinases"/>
</dbReference>
<evidence type="ECO:0000256" key="2">
    <source>
        <dbReference type="ARBA" id="ARBA00022527"/>
    </source>
</evidence>
<dbReference type="PROSITE" id="PS00107">
    <property type="entry name" value="PROTEIN_KINASE_ATP"/>
    <property type="match status" value="1"/>
</dbReference>
<evidence type="ECO:0000256" key="7">
    <source>
        <dbReference type="ARBA" id="ARBA00047899"/>
    </source>
</evidence>
<evidence type="ECO:0000256" key="3">
    <source>
        <dbReference type="ARBA" id="ARBA00022679"/>
    </source>
</evidence>
<evidence type="ECO:0000256" key="8">
    <source>
        <dbReference type="ARBA" id="ARBA00048679"/>
    </source>
</evidence>
<accession>A0A1X2GDB9</accession>
<evidence type="ECO:0000313" key="11">
    <source>
        <dbReference type="EMBL" id="ORX51239.1"/>
    </source>
</evidence>
<keyword evidence="6 9" id="KW-0067">ATP-binding</keyword>
<keyword evidence="4 9" id="KW-0547">Nucleotide-binding</keyword>
<dbReference type="EC" id="2.7.11.1" evidence="1"/>
<name>A0A1X2GDB9_9FUNG</name>
<reference evidence="11 12" key="1">
    <citation type="submission" date="2016-07" db="EMBL/GenBank/DDBJ databases">
        <title>Pervasive Adenine N6-methylation of Active Genes in Fungi.</title>
        <authorList>
            <consortium name="DOE Joint Genome Institute"/>
            <person name="Mondo S.J."/>
            <person name="Dannebaum R.O."/>
            <person name="Kuo R.C."/>
            <person name="Labutti K."/>
            <person name="Haridas S."/>
            <person name="Kuo A."/>
            <person name="Salamov A."/>
            <person name="Ahrendt S.R."/>
            <person name="Lipzen A."/>
            <person name="Sullivan W."/>
            <person name="Andreopoulos W.B."/>
            <person name="Clum A."/>
            <person name="Lindquist E."/>
            <person name="Daum C."/>
            <person name="Ramamoorthy G.K."/>
            <person name="Gryganskyi A."/>
            <person name="Culley D."/>
            <person name="Magnuson J.K."/>
            <person name="James T.Y."/>
            <person name="O'Malley M.A."/>
            <person name="Stajich J.E."/>
            <person name="Spatafora J.W."/>
            <person name="Visel A."/>
            <person name="Grigoriev I.V."/>
        </authorList>
    </citation>
    <scope>NUCLEOTIDE SEQUENCE [LARGE SCALE GENOMIC DNA]</scope>
    <source>
        <strain evidence="11 12">NRRL 3301</strain>
    </source>
</reference>
<dbReference type="InterPro" id="IPR000719">
    <property type="entry name" value="Prot_kinase_dom"/>
</dbReference>
<dbReference type="InterPro" id="IPR011009">
    <property type="entry name" value="Kinase-like_dom_sf"/>
</dbReference>
<protein>
    <recommendedName>
        <fullName evidence="1">non-specific serine/threonine protein kinase</fullName>
        <ecNumber evidence="1">2.7.11.1</ecNumber>
    </recommendedName>
</protein>
<dbReference type="EMBL" id="MCGT01000021">
    <property type="protein sequence ID" value="ORX51239.1"/>
    <property type="molecule type" value="Genomic_DNA"/>
</dbReference>
<evidence type="ECO:0000256" key="1">
    <source>
        <dbReference type="ARBA" id="ARBA00012513"/>
    </source>
</evidence>
<comment type="caution">
    <text evidence="11">The sequence shown here is derived from an EMBL/GenBank/DDBJ whole genome shotgun (WGS) entry which is preliminary data.</text>
</comment>
<evidence type="ECO:0000256" key="5">
    <source>
        <dbReference type="ARBA" id="ARBA00022777"/>
    </source>
</evidence>
<dbReference type="PANTHER" id="PTHR45998">
    <property type="entry name" value="SERINE/THREONINE-PROTEIN KINASE 16"/>
    <property type="match status" value="1"/>
</dbReference>
<dbReference type="Gene3D" id="1.10.510.10">
    <property type="entry name" value="Transferase(Phosphotransferase) domain 1"/>
    <property type="match status" value="1"/>
</dbReference>
<dbReference type="STRING" id="101127.A0A1X2GDB9"/>
<dbReference type="OrthoDB" id="248923at2759"/>
<comment type="catalytic activity">
    <reaction evidence="8">
        <text>L-seryl-[protein] + ATP = O-phospho-L-seryl-[protein] + ADP + H(+)</text>
        <dbReference type="Rhea" id="RHEA:17989"/>
        <dbReference type="Rhea" id="RHEA-COMP:9863"/>
        <dbReference type="Rhea" id="RHEA-COMP:11604"/>
        <dbReference type="ChEBI" id="CHEBI:15378"/>
        <dbReference type="ChEBI" id="CHEBI:29999"/>
        <dbReference type="ChEBI" id="CHEBI:30616"/>
        <dbReference type="ChEBI" id="CHEBI:83421"/>
        <dbReference type="ChEBI" id="CHEBI:456216"/>
        <dbReference type="EC" id="2.7.11.1"/>
    </reaction>
</comment>
<dbReference type="Proteomes" id="UP000242146">
    <property type="component" value="Unassembled WGS sequence"/>
</dbReference>
<dbReference type="SUPFAM" id="SSF56112">
    <property type="entry name" value="Protein kinase-like (PK-like)"/>
    <property type="match status" value="1"/>
</dbReference>
<organism evidence="11 12">
    <name type="scientific">Hesseltinella vesiculosa</name>
    <dbReference type="NCBI Taxonomy" id="101127"/>
    <lineage>
        <taxon>Eukaryota</taxon>
        <taxon>Fungi</taxon>
        <taxon>Fungi incertae sedis</taxon>
        <taxon>Mucoromycota</taxon>
        <taxon>Mucoromycotina</taxon>
        <taxon>Mucoromycetes</taxon>
        <taxon>Mucorales</taxon>
        <taxon>Cunninghamellaceae</taxon>
        <taxon>Hesseltinella</taxon>
    </lineage>
</organism>
<dbReference type="Pfam" id="PF00069">
    <property type="entry name" value="Pkinase"/>
    <property type="match status" value="1"/>
</dbReference>
<keyword evidence="12" id="KW-1185">Reference proteome</keyword>
<dbReference type="InterPro" id="IPR017441">
    <property type="entry name" value="Protein_kinase_ATP_BS"/>
</dbReference>
<comment type="catalytic activity">
    <reaction evidence="7">
        <text>L-threonyl-[protein] + ATP = O-phospho-L-threonyl-[protein] + ADP + H(+)</text>
        <dbReference type="Rhea" id="RHEA:46608"/>
        <dbReference type="Rhea" id="RHEA-COMP:11060"/>
        <dbReference type="Rhea" id="RHEA-COMP:11605"/>
        <dbReference type="ChEBI" id="CHEBI:15378"/>
        <dbReference type="ChEBI" id="CHEBI:30013"/>
        <dbReference type="ChEBI" id="CHEBI:30616"/>
        <dbReference type="ChEBI" id="CHEBI:61977"/>
        <dbReference type="ChEBI" id="CHEBI:456216"/>
        <dbReference type="EC" id="2.7.11.1"/>
    </reaction>
</comment>